<comment type="caution">
    <text evidence="2">The sequence shown here is derived from an EMBL/GenBank/DDBJ whole genome shotgun (WGS) entry which is preliminary data.</text>
</comment>
<protein>
    <submittedName>
        <fullName evidence="2">Uncharacterized protein</fullName>
    </submittedName>
</protein>
<evidence type="ECO:0000256" key="1">
    <source>
        <dbReference type="SAM" id="SignalP"/>
    </source>
</evidence>
<reference evidence="2" key="1">
    <citation type="submission" date="2023-02" db="EMBL/GenBank/DDBJ databases">
        <title>Colletotrichum kahawae CIFC_Que2 genome sequencing and assembly.</title>
        <authorList>
            <person name="Baroncelli R."/>
        </authorList>
    </citation>
    <scope>NUCLEOTIDE SEQUENCE</scope>
    <source>
        <strain evidence="2">CIFC_Que2</strain>
    </source>
</reference>
<gene>
    <name evidence="2" type="ORF">CKAH01_17550</name>
</gene>
<dbReference type="EMBL" id="VYYT01000238">
    <property type="protein sequence ID" value="KAK2753630.1"/>
    <property type="molecule type" value="Genomic_DNA"/>
</dbReference>
<name>A0AAD9Y9H2_COLKA</name>
<evidence type="ECO:0000313" key="2">
    <source>
        <dbReference type="EMBL" id="KAK2753630.1"/>
    </source>
</evidence>
<dbReference type="AlphaFoldDB" id="A0AAD9Y9H2"/>
<organism evidence="2 3">
    <name type="scientific">Colletotrichum kahawae</name>
    <name type="common">Coffee berry disease fungus</name>
    <dbReference type="NCBI Taxonomy" id="34407"/>
    <lineage>
        <taxon>Eukaryota</taxon>
        <taxon>Fungi</taxon>
        <taxon>Dikarya</taxon>
        <taxon>Ascomycota</taxon>
        <taxon>Pezizomycotina</taxon>
        <taxon>Sordariomycetes</taxon>
        <taxon>Hypocreomycetidae</taxon>
        <taxon>Glomerellales</taxon>
        <taxon>Glomerellaceae</taxon>
        <taxon>Colletotrichum</taxon>
        <taxon>Colletotrichum gloeosporioides species complex</taxon>
    </lineage>
</organism>
<feature type="chain" id="PRO_5042066497" evidence="1">
    <location>
        <begin position="20"/>
        <end position="64"/>
    </location>
</feature>
<dbReference type="Proteomes" id="UP001281614">
    <property type="component" value="Unassembled WGS sequence"/>
</dbReference>
<feature type="signal peptide" evidence="1">
    <location>
        <begin position="1"/>
        <end position="19"/>
    </location>
</feature>
<keyword evidence="1" id="KW-0732">Signal</keyword>
<accession>A0AAD9Y9H2</accession>
<proteinExistence type="predicted"/>
<keyword evidence="3" id="KW-1185">Reference proteome</keyword>
<sequence length="64" mass="6874">MRPVSILTLAFAAFTGVEAFRLSIPEHRGLVMAPILALAAPVAASEPLEPRRCKSIDPAECQQD</sequence>
<evidence type="ECO:0000313" key="3">
    <source>
        <dbReference type="Proteomes" id="UP001281614"/>
    </source>
</evidence>